<proteinExistence type="predicted"/>
<evidence type="ECO:0000313" key="2">
    <source>
        <dbReference type="Proteomes" id="UP000823927"/>
    </source>
</evidence>
<dbReference type="AlphaFoldDB" id="A0A9D1F4L4"/>
<evidence type="ECO:0008006" key="3">
    <source>
        <dbReference type="Google" id="ProtNLM"/>
    </source>
</evidence>
<evidence type="ECO:0000313" key="1">
    <source>
        <dbReference type="EMBL" id="HIS47344.1"/>
    </source>
</evidence>
<organism evidence="1 2">
    <name type="scientific">Candidatus Scybalocola faecigallinarum</name>
    <dbReference type="NCBI Taxonomy" id="2840941"/>
    <lineage>
        <taxon>Bacteria</taxon>
        <taxon>Bacillati</taxon>
        <taxon>Bacillota</taxon>
        <taxon>Clostridia</taxon>
        <taxon>Lachnospirales</taxon>
        <taxon>Lachnospiraceae</taxon>
        <taxon>Lachnospiraceae incertae sedis</taxon>
        <taxon>Candidatus Scybalocola (ex Gilroy et al. 2021)</taxon>
    </lineage>
</organism>
<dbReference type="Proteomes" id="UP000823927">
    <property type="component" value="Unassembled WGS sequence"/>
</dbReference>
<reference evidence="1" key="1">
    <citation type="submission" date="2020-10" db="EMBL/GenBank/DDBJ databases">
        <authorList>
            <person name="Gilroy R."/>
        </authorList>
    </citation>
    <scope>NUCLEOTIDE SEQUENCE</scope>
    <source>
        <strain evidence="1">CHK178-757</strain>
    </source>
</reference>
<accession>A0A9D1F4L4</accession>
<name>A0A9D1F4L4_9FIRM</name>
<gene>
    <name evidence="1" type="ORF">IAB46_07285</name>
</gene>
<comment type="caution">
    <text evidence="1">The sequence shown here is derived from an EMBL/GenBank/DDBJ whole genome shotgun (WGS) entry which is preliminary data.</text>
</comment>
<sequence length="320" mass="37197">MKQDKNIVLKNFWEDNHRFADLFNGTLFQGQKILDPAFLETCDTDVSGSITAKDKKVNYKRYRDVIKKMYMGSEFILLGIENQSLIHYAMSLRSMGYDFLNYTKEYNDIKRRHKRENHMKHIRPDEFLSGIFKTDRLHPVFTLVVYYGEKPWDGPLSLKGMMAAMPPGLETHFSDYKMNLVQVISEHPEHFSHPDVSAVFDLIQLIYKEDKHMLQEKYGNSEIDKEVFDVVSSITALDLNTVPGTERGKVKMWTTLEKWQRESYESGQQDGFASGEKAARCKLITHMLENQWDADAIHKATAIPLNEILQVQESRNRSDS</sequence>
<protein>
    <recommendedName>
        <fullName evidence="3">Transposase (putative) YhgA-like domain-containing protein</fullName>
    </recommendedName>
</protein>
<reference evidence="1" key="2">
    <citation type="journal article" date="2021" name="PeerJ">
        <title>Extensive microbial diversity within the chicken gut microbiome revealed by metagenomics and culture.</title>
        <authorList>
            <person name="Gilroy R."/>
            <person name="Ravi A."/>
            <person name="Getino M."/>
            <person name="Pursley I."/>
            <person name="Horton D.L."/>
            <person name="Alikhan N.F."/>
            <person name="Baker D."/>
            <person name="Gharbi K."/>
            <person name="Hall N."/>
            <person name="Watson M."/>
            <person name="Adriaenssens E.M."/>
            <person name="Foster-Nyarko E."/>
            <person name="Jarju S."/>
            <person name="Secka A."/>
            <person name="Antonio M."/>
            <person name="Oren A."/>
            <person name="Chaudhuri R.R."/>
            <person name="La Ragione R."/>
            <person name="Hildebrand F."/>
            <person name="Pallen M.J."/>
        </authorList>
    </citation>
    <scope>NUCLEOTIDE SEQUENCE</scope>
    <source>
        <strain evidence="1">CHK178-757</strain>
    </source>
</reference>
<dbReference type="EMBL" id="DVIT01000027">
    <property type="protein sequence ID" value="HIS47344.1"/>
    <property type="molecule type" value="Genomic_DNA"/>
</dbReference>